<dbReference type="EMBL" id="KN837198">
    <property type="protein sequence ID" value="KIJ34544.1"/>
    <property type="molecule type" value="Genomic_DNA"/>
</dbReference>
<evidence type="ECO:0000256" key="8">
    <source>
        <dbReference type="ARBA" id="ARBA00023242"/>
    </source>
</evidence>
<organism evidence="10 11">
    <name type="scientific">Sphaerobolus stellatus (strain SS14)</name>
    <dbReference type="NCBI Taxonomy" id="990650"/>
    <lineage>
        <taxon>Eukaryota</taxon>
        <taxon>Fungi</taxon>
        <taxon>Dikarya</taxon>
        <taxon>Basidiomycota</taxon>
        <taxon>Agaricomycotina</taxon>
        <taxon>Agaricomycetes</taxon>
        <taxon>Phallomycetidae</taxon>
        <taxon>Geastrales</taxon>
        <taxon>Sphaerobolaceae</taxon>
        <taxon>Sphaerobolus</taxon>
    </lineage>
</organism>
<evidence type="ECO:0000256" key="3">
    <source>
        <dbReference type="ARBA" id="ARBA00005043"/>
    </source>
</evidence>
<reference evidence="10 11" key="1">
    <citation type="submission" date="2014-06" db="EMBL/GenBank/DDBJ databases">
        <title>Evolutionary Origins and Diversification of the Mycorrhizal Mutualists.</title>
        <authorList>
            <consortium name="DOE Joint Genome Institute"/>
            <consortium name="Mycorrhizal Genomics Consortium"/>
            <person name="Kohler A."/>
            <person name="Kuo A."/>
            <person name="Nagy L.G."/>
            <person name="Floudas D."/>
            <person name="Copeland A."/>
            <person name="Barry K.W."/>
            <person name="Cichocki N."/>
            <person name="Veneault-Fourrey C."/>
            <person name="LaButti K."/>
            <person name="Lindquist E.A."/>
            <person name="Lipzen A."/>
            <person name="Lundell T."/>
            <person name="Morin E."/>
            <person name="Murat C."/>
            <person name="Riley R."/>
            <person name="Ohm R."/>
            <person name="Sun H."/>
            <person name="Tunlid A."/>
            <person name="Henrissat B."/>
            <person name="Grigoriev I.V."/>
            <person name="Hibbett D.S."/>
            <person name="Martin F."/>
        </authorList>
    </citation>
    <scope>NUCLEOTIDE SEQUENCE [LARGE SCALE GENOMIC DNA]</scope>
    <source>
        <strain evidence="10 11">SS14</strain>
    </source>
</reference>
<feature type="region of interest" description="Disordered" evidence="9">
    <location>
        <begin position="311"/>
        <end position="344"/>
    </location>
</feature>
<dbReference type="UniPathway" id="UPA00988"/>
<evidence type="ECO:0000256" key="1">
    <source>
        <dbReference type="ARBA" id="ARBA00004123"/>
    </source>
</evidence>
<dbReference type="Pfam" id="PF10483">
    <property type="entry name" value="Elong_Iki1"/>
    <property type="match status" value="1"/>
</dbReference>
<dbReference type="Proteomes" id="UP000054279">
    <property type="component" value="Unassembled WGS sequence"/>
</dbReference>
<proteinExistence type="inferred from homology"/>
<keyword evidence="7" id="KW-0819">tRNA processing</keyword>
<name>A0A0C9UI68_SPHS4</name>
<keyword evidence="11" id="KW-1185">Reference proteome</keyword>
<feature type="compositionally biased region" description="Acidic residues" evidence="9">
    <location>
        <begin position="328"/>
        <end position="344"/>
    </location>
</feature>
<dbReference type="HOGENOM" id="CLU_069162_0_0_1"/>
<dbReference type="GO" id="GO:0005634">
    <property type="term" value="C:nucleus"/>
    <property type="evidence" value="ECO:0007669"/>
    <property type="project" value="UniProtKB-SubCell"/>
</dbReference>
<evidence type="ECO:0000256" key="6">
    <source>
        <dbReference type="ARBA" id="ARBA00022490"/>
    </source>
</evidence>
<evidence type="ECO:0000256" key="9">
    <source>
        <dbReference type="SAM" id="MobiDB-lite"/>
    </source>
</evidence>
<dbReference type="OrthoDB" id="166907at2759"/>
<evidence type="ECO:0000256" key="5">
    <source>
        <dbReference type="ARBA" id="ARBA00020264"/>
    </source>
</evidence>
<evidence type="ECO:0000313" key="10">
    <source>
        <dbReference type="EMBL" id="KIJ34544.1"/>
    </source>
</evidence>
<dbReference type="GO" id="GO:0000049">
    <property type="term" value="F:tRNA binding"/>
    <property type="evidence" value="ECO:0007669"/>
    <property type="project" value="TreeGrafter"/>
</dbReference>
<gene>
    <name evidence="10" type="ORF">M422DRAFT_233435</name>
</gene>
<dbReference type="GO" id="GO:0002098">
    <property type="term" value="P:tRNA wobble uridine modification"/>
    <property type="evidence" value="ECO:0007669"/>
    <property type="project" value="InterPro"/>
</dbReference>
<keyword evidence="6" id="KW-0963">Cytoplasm</keyword>
<evidence type="ECO:0000313" key="11">
    <source>
        <dbReference type="Proteomes" id="UP000054279"/>
    </source>
</evidence>
<comment type="pathway">
    <text evidence="3">tRNA modification; 5-methoxycarbonylmethyl-2-thiouridine-tRNA biosynthesis.</text>
</comment>
<dbReference type="AlphaFoldDB" id="A0A0C9UI68"/>
<comment type="subcellular location">
    <subcellularLocation>
        <location evidence="2">Cytoplasm</location>
    </subcellularLocation>
    <subcellularLocation>
        <location evidence="1">Nucleus</location>
    </subcellularLocation>
</comment>
<dbReference type="GO" id="GO:0033588">
    <property type="term" value="C:elongator holoenzyme complex"/>
    <property type="evidence" value="ECO:0007669"/>
    <property type="project" value="InterPro"/>
</dbReference>
<dbReference type="GO" id="GO:0005829">
    <property type="term" value="C:cytosol"/>
    <property type="evidence" value="ECO:0007669"/>
    <property type="project" value="TreeGrafter"/>
</dbReference>
<comment type="similarity">
    <text evidence="4">Belongs to the ELP5 family.</text>
</comment>
<dbReference type="InterPro" id="IPR019519">
    <property type="entry name" value="Elp5"/>
</dbReference>
<keyword evidence="8" id="KW-0539">Nucleus</keyword>
<protein>
    <recommendedName>
        <fullName evidence="5">Elongator complex protein 5</fullName>
    </recommendedName>
</protein>
<sequence length="344" mass="37845">MAFQLSTILPPSPRSRDSLILIENTGSSPWLQLLQSSLTYLKGVTIVVVCVLYPAEDILPKTLGLTRVRVVDRTDDIPGYQDGENGIEEAVLRVLDEVPEKDPVVLIVDSADTICEDKQSHSATYNILKAWHANVLKRPSPSRLILPLRSNSRLLPLLITPSFSSSLVHLILHPPATLQNLAADYLTLPPPHSSAPKFWPIFSGLSTRGEGERLLWGANGAGWGDEVVVEILIRSASGKRTVDRTLEGWRRSGPSTLEDLEELKQIWSRVGTQQLMTNDTPDPMQNLPFNLSLTEAQQQSRAQVPLPYAHEGQPTASVAAGSILYDPDSADDIDEDDPDEDLDI</sequence>
<dbReference type="PANTHER" id="PTHR15641:SF1">
    <property type="entry name" value="ELONGATOR COMPLEX PROTEIN 5"/>
    <property type="match status" value="1"/>
</dbReference>
<evidence type="ECO:0000256" key="4">
    <source>
        <dbReference type="ARBA" id="ARBA00009567"/>
    </source>
</evidence>
<evidence type="ECO:0000256" key="2">
    <source>
        <dbReference type="ARBA" id="ARBA00004496"/>
    </source>
</evidence>
<dbReference type="PANTHER" id="PTHR15641">
    <property type="entry name" value="ELONGATOR COMPLEX PROTEIN 5"/>
    <property type="match status" value="1"/>
</dbReference>
<evidence type="ECO:0000256" key="7">
    <source>
        <dbReference type="ARBA" id="ARBA00022694"/>
    </source>
</evidence>
<accession>A0A0C9UI68</accession>